<dbReference type="Gene3D" id="3.10.180.10">
    <property type="entry name" value="2,3-Dihydroxybiphenyl 1,2-Dioxygenase, domain 1"/>
    <property type="match status" value="1"/>
</dbReference>
<dbReference type="RefSeq" id="WP_066159970.1">
    <property type="nucleotide sequence ID" value="NZ_CP020814.1"/>
</dbReference>
<evidence type="ECO:0000259" key="1">
    <source>
        <dbReference type="PROSITE" id="PS51819"/>
    </source>
</evidence>
<dbReference type="Pfam" id="PF12681">
    <property type="entry name" value="Glyoxalase_2"/>
    <property type="match status" value="1"/>
</dbReference>
<dbReference type="InterPro" id="IPR025870">
    <property type="entry name" value="Glyoxalase-like_dom"/>
</dbReference>
<dbReference type="Proteomes" id="UP000193006">
    <property type="component" value="Chromosome"/>
</dbReference>
<dbReference type="EMBL" id="CP020814">
    <property type="protein sequence ID" value="ARK29770.1"/>
    <property type="molecule type" value="Genomic_DNA"/>
</dbReference>
<dbReference type="PROSITE" id="PS51819">
    <property type="entry name" value="VOC"/>
    <property type="match status" value="1"/>
</dbReference>
<dbReference type="InterPro" id="IPR037523">
    <property type="entry name" value="VOC_core"/>
</dbReference>
<dbReference type="SUPFAM" id="SSF54593">
    <property type="entry name" value="Glyoxalase/Bleomycin resistance protein/Dihydroxybiphenyl dioxygenase"/>
    <property type="match status" value="1"/>
</dbReference>
<dbReference type="AlphaFoldDB" id="A0A1X9MB08"/>
<gene>
    <name evidence="2" type="ORF">BkAM31D_07790</name>
</gene>
<reference evidence="2 3" key="1">
    <citation type="submission" date="2017-04" db="EMBL/GenBank/DDBJ databases">
        <title>Bacillus krulwichiae AM31D Genome sequencing and assembly.</title>
        <authorList>
            <person name="Krulwich T.A."/>
            <person name="Anastor L."/>
            <person name="Ehrlich R."/>
            <person name="Ehrlich G.D."/>
            <person name="Janto B."/>
        </authorList>
    </citation>
    <scope>NUCLEOTIDE SEQUENCE [LARGE SCALE GENOMIC DNA]</scope>
    <source>
        <strain evidence="2 3">AM31D</strain>
    </source>
</reference>
<sequence>MKCTHIRLIVDNYKECFLFYRDVLGFAVTWGNESSLYGQFEIGDIQLGVFERKQMEEAVGTEFSREVQQMNRAALIFKVDSVEDTYNQLNGKVEFVTQPKEQVGWGLKVAHFRDPDGSLIEIYENL</sequence>
<evidence type="ECO:0000313" key="2">
    <source>
        <dbReference type="EMBL" id="ARK29770.1"/>
    </source>
</evidence>
<proteinExistence type="predicted"/>
<feature type="domain" description="VOC" evidence="1">
    <location>
        <begin position="2"/>
        <end position="125"/>
    </location>
</feature>
<protein>
    <submittedName>
        <fullName evidence="2">Glyoxalase-like domain protein</fullName>
    </submittedName>
</protein>
<accession>A0A1X9MB08</accession>
<evidence type="ECO:0000313" key="3">
    <source>
        <dbReference type="Proteomes" id="UP000193006"/>
    </source>
</evidence>
<keyword evidence="3" id="KW-1185">Reference proteome</keyword>
<dbReference type="KEGG" id="bkw:BkAM31D_07790"/>
<dbReference type="InterPro" id="IPR029068">
    <property type="entry name" value="Glyas_Bleomycin-R_OHBP_Dase"/>
</dbReference>
<dbReference type="STRING" id="199441.BkAM31D_07790"/>
<name>A0A1X9MB08_9BACI</name>
<organism evidence="2 3">
    <name type="scientific">Halalkalibacter krulwichiae</name>
    <dbReference type="NCBI Taxonomy" id="199441"/>
    <lineage>
        <taxon>Bacteria</taxon>
        <taxon>Bacillati</taxon>
        <taxon>Bacillota</taxon>
        <taxon>Bacilli</taxon>
        <taxon>Bacillales</taxon>
        <taxon>Bacillaceae</taxon>
        <taxon>Halalkalibacter</taxon>
    </lineage>
</organism>